<evidence type="ECO:0000313" key="2">
    <source>
        <dbReference type="EMBL" id="OTG28429.1"/>
    </source>
</evidence>
<reference evidence="1 3" key="1">
    <citation type="journal article" date="2017" name="Nature">
        <title>The sunflower genome provides insights into oil metabolism, flowering and Asterid evolution.</title>
        <authorList>
            <person name="Badouin H."/>
            <person name="Gouzy J."/>
            <person name="Grassa C.J."/>
            <person name="Murat F."/>
            <person name="Staton S.E."/>
            <person name="Cottret L."/>
            <person name="Lelandais-Briere C."/>
            <person name="Owens G.L."/>
            <person name="Carrere S."/>
            <person name="Mayjonade B."/>
            <person name="Legrand L."/>
            <person name="Gill N."/>
            <person name="Kane N.C."/>
            <person name="Bowers J.E."/>
            <person name="Hubner S."/>
            <person name="Bellec A."/>
            <person name="Berard A."/>
            <person name="Berges H."/>
            <person name="Blanchet N."/>
            <person name="Boniface M.C."/>
            <person name="Brunel D."/>
            <person name="Catrice O."/>
            <person name="Chaidir N."/>
            <person name="Claudel C."/>
            <person name="Donnadieu C."/>
            <person name="Faraut T."/>
            <person name="Fievet G."/>
            <person name="Helmstetter N."/>
            <person name="King M."/>
            <person name="Knapp S.J."/>
            <person name="Lai Z."/>
            <person name="Le Paslier M.C."/>
            <person name="Lippi Y."/>
            <person name="Lorenzon L."/>
            <person name="Mandel J.R."/>
            <person name="Marage G."/>
            <person name="Marchand G."/>
            <person name="Marquand E."/>
            <person name="Bret-Mestries E."/>
            <person name="Morien E."/>
            <person name="Nambeesan S."/>
            <person name="Nguyen T."/>
            <person name="Pegot-Espagnet P."/>
            <person name="Pouilly N."/>
            <person name="Raftis F."/>
            <person name="Sallet E."/>
            <person name="Schiex T."/>
            <person name="Thomas J."/>
            <person name="Vandecasteele C."/>
            <person name="Vares D."/>
            <person name="Vear F."/>
            <person name="Vautrin S."/>
            <person name="Crespi M."/>
            <person name="Mangin B."/>
            <person name="Burke J.M."/>
            <person name="Salse J."/>
            <person name="Munos S."/>
            <person name="Vincourt P."/>
            <person name="Rieseberg L.H."/>
            <person name="Langlade N.B."/>
        </authorList>
    </citation>
    <scope>NUCLEOTIDE SEQUENCE [LARGE SCALE GENOMIC DNA]</scope>
    <source>
        <strain evidence="3">cv. SF193</strain>
        <tissue evidence="1">Leaves</tissue>
    </source>
</reference>
<dbReference type="Gramene" id="mRNA:HanXRQr2_Chr04g0171771">
    <property type="protein sequence ID" value="mRNA:HanXRQr2_Chr04g0171771"/>
    <property type="gene ID" value="HanXRQr2_Chr04g0171771"/>
</dbReference>
<keyword evidence="3" id="KW-1185">Reference proteome</keyword>
<name>A0A251UZH5_HELAN</name>
<evidence type="ECO:0000313" key="1">
    <source>
        <dbReference type="EMBL" id="KAF5810619.1"/>
    </source>
</evidence>
<reference evidence="2" key="2">
    <citation type="submission" date="2017-02" db="EMBL/GenBank/DDBJ databases">
        <title>Sunflower complete genome.</title>
        <authorList>
            <person name="Langlade N."/>
            <person name="Munos S."/>
        </authorList>
    </citation>
    <scope>NUCLEOTIDE SEQUENCE [LARGE SCALE GENOMIC DNA]</scope>
    <source>
        <tissue evidence="2">Leaves</tissue>
    </source>
</reference>
<reference evidence="1" key="3">
    <citation type="submission" date="2020-06" db="EMBL/GenBank/DDBJ databases">
        <title>Helianthus annuus Genome sequencing and assembly Release 2.</title>
        <authorList>
            <person name="Gouzy J."/>
            <person name="Langlade N."/>
            <person name="Munos S."/>
        </authorList>
    </citation>
    <scope>NUCLEOTIDE SEQUENCE</scope>
    <source>
        <tissue evidence="1">Leaves</tissue>
    </source>
</reference>
<sequence>MTMILYFWSLRTVYRDLTVRITCPDAANSRTEVFGSDFEWRTAFSTSKTHQWMNMHVGTP</sequence>
<dbReference type="AlphaFoldDB" id="A0A251UZH5"/>
<evidence type="ECO:0000313" key="3">
    <source>
        <dbReference type="Proteomes" id="UP000215914"/>
    </source>
</evidence>
<dbReference type="InParanoid" id="A0A251UZH5"/>
<organism evidence="2 3">
    <name type="scientific">Helianthus annuus</name>
    <name type="common">Common sunflower</name>
    <dbReference type="NCBI Taxonomy" id="4232"/>
    <lineage>
        <taxon>Eukaryota</taxon>
        <taxon>Viridiplantae</taxon>
        <taxon>Streptophyta</taxon>
        <taxon>Embryophyta</taxon>
        <taxon>Tracheophyta</taxon>
        <taxon>Spermatophyta</taxon>
        <taxon>Magnoliopsida</taxon>
        <taxon>eudicotyledons</taxon>
        <taxon>Gunneridae</taxon>
        <taxon>Pentapetalae</taxon>
        <taxon>asterids</taxon>
        <taxon>campanulids</taxon>
        <taxon>Asterales</taxon>
        <taxon>Asteraceae</taxon>
        <taxon>Asteroideae</taxon>
        <taxon>Heliantheae alliance</taxon>
        <taxon>Heliantheae</taxon>
        <taxon>Helianthus</taxon>
    </lineage>
</organism>
<dbReference type="EMBL" id="CM007893">
    <property type="protein sequence ID" value="OTG28429.1"/>
    <property type="molecule type" value="Genomic_DNA"/>
</dbReference>
<dbReference type="EMBL" id="MNCJ02000319">
    <property type="protein sequence ID" value="KAF5810619.1"/>
    <property type="molecule type" value="Genomic_DNA"/>
</dbReference>
<accession>A0A251UZH5</accession>
<proteinExistence type="predicted"/>
<protein>
    <submittedName>
        <fullName evidence="2">Uncharacterized protein</fullName>
    </submittedName>
</protein>
<dbReference type="Proteomes" id="UP000215914">
    <property type="component" value="Chromosome 4"/>
</dbReference>
<gene>
    <name evidence="2" type="ORF">HannXRQ_Chr04g0111191</name>
    <name evidence="1" type="ORF">HanXRQr2_Chr04g0171771</name>
</gene>